<keyword evidence="9" id="KW-1185">Reference proteome</keyword>
<dbReference type="PANTHER" id="PTHR10072:SF41">
    <property type="entry name" value="IRON-SULFUR CLUSTER ASSEMBLY 1 HOMOLOG, MITOCHONDRIAL"/>
    <property type="match status" value="1"/>
</dbReference>
<dbReference type="GO" id="GO:0016226">
    <property type="term" value="P:iron-sulfur cluster assembly"/>
    <property type="evidence" value="ECO:0007669"/>
    <property type="project" value="InterPro"/>
</dbReference>
<evidence type="ECO:0000256" key="5">
    <source>
        <dbReference type="ARBA" id="ARBA00023004"/>
    </source>
</evidence>
<dbReference type="RefSeq" id="WP_252465266.1">
    <property type="nucleotide sequence ID" value="NZ_JALBWM010000015.1"/>
</dbReference>
<dbReference type="SUPFAM" id="SSF89360">
    <property type="entry name" value="HesB-like domain"/>
    <property type="match status" value="1"/>
</dbReference>
<dbReference type="FunFam" id="2.60.300.12:FF:000001">
    <property type="entry name" value="Iron-binding protein IscA"/>
    <property type="match status" value="1"/>
</dbReference>
<evidence type="ECO:0000256" key="6">
    <source>
        <dbReference type="ARBA" id="ARBA00032050"/>
    </source>
</evidence>
<evidence type="ECO:0000313" key="9">
    <source>
        <dbReference type="Proteomes" id="UP001139028"/>
    </source>
</evidence>
<evidence type="ECO:0000256" key="4">
    <source>
        <dbReference type="ARBA" id="ARBA00022723"/>
    </source>
</evidence>
<evidence type="ECO:0000259" key="7">
    <source>
        <dbReference type="Pfam" id="PF01521"/>
    </source>
</evidence>
<dbReference type="InterPro" id="IPR011302">
    <property type="entry name" value="IscA_proteobact"/>
</dbReference>
<dbReference type="PROSITE" id="PS01152">
    <property type="entry name" value="HESB"/>
    <property type="match status" value="1"/>
</dbReference>
<reference evidence="8" key="1">
    <citation type="journal article" date="2022" name="Arch. Microbiol.">
        <title>Microbulbifer okhotskensis sp. nov., isolated from a deep bottom sediment of the Okhotsk Sea.</title>
        <authorList>
            <person name="Romanenko L."/>
            <person name="Kurilenko V."/>
            <person name="Otstavnykh N."/>
            <person name="Velansky P."/>
            <person name="Isaeva M."/>
            <person name="Mikhailov V."/>
        </authorList>
    </citation>
    <scope>NUCLEOTIDE SEQUENCE</scope>
    <source>
        <strain evidence="8">OS29</strain>
    </source>
</reference>
<evidence type="ECO:0000256" key="3">
    <source>
        <dbReference type="ARBA" id="ARBA00014591"/>
    </source>
</evidence>
<dbReference type="NCBIfam" id="TIGR02011">
    <property type="entry name" value="IscA"/>
    <property type="match status" value="1"/>
</dbReference>
<dbReference type="GO" id="GO:0051537">
    <property type="term" value="F:2 iron, 2 sulfur cluster binding"/>
    <property type="evidence" value="ECO:0007669"/>
    <property type="project" value="TreeGrafter"/>
</dbReference>
<evidence type="ECO:0000256" key="2">
    <source>
        <dbReference type="ARBA" id="ARBA00006718"/>
    </source>
</evidence>
<organism evidence="8 9">
    <name type="scientific">Microbulbifer okhotskensis</name>
    <dbReference type="NCBI Taxonomy" id="2926617"/>
    <lineage>
        <taxon>Bacteria</taxon>
        <taxon>Pseudomonadati</taxon>
        <taxon>Pseudomonadota</taxon>
        <taxon>Gammaproteobacteria</taxon>
        <taxon>Cellvibrionales</taxon>
        <taxon>Microbulbiferaceae</taxon>
        <taxon>Microbulbifer</taxon>
    </lineage>
</organism>
<gene>
    <name evidence="8" type="primary">iscA</name>
    <name evidence="8" type="ORF">MO867_05650</name>
</gene>
<dbReference type="GO" id="GO:0005829">
    <property type="term" value="C:cytosol"/>
    <property type="evidence" value="ECO:0007669"/>
    <property type="project" value="TreeGrafter"/>
</dbReference>
<dbReference type="InterPro" id="IPR050322">
    <property type="entry name" value="Fe-S_cluster_asmbl/transfer"/>
</dbReference>
<dbReference type="PANTHER" id="PTHR10072">
    <property type="entry name" value="IRON-SULFUR CLUSTER ASSEMBLY PROTEIN"/>
    <property type="match status" value="1"/>
</dbReference>
<proteinExistence type="inferred from homology"/>
<dbReference type="InterPro" id="IPR035903">
    <property type="entry name" value="HesB-like_dom_sf"/>
</dbReference>
<dbReference type="EMBL" id="JALBWM010000015">
    <property type="protein sequence ID" value="MCO1333821.1"/>
    <property type="molecule type" value="Genomic_DNA"/>
</dbReference>
<dbReference type="InterPro" id="IPR017870">
    <property type="entry name" value="FeS_cluster_insertion_CS"/>
</dbReference>
<dbReference type="Proteomes" id="UP001139028">
    <property type="component" value="Unassembled WGS sequence"/>
</dbReference>
<dbReference type="GO" id="GO:0046872">
    <property type="term" value="F:metal ion binding"/>
    <property type="evidence" value="ECO:0007669"/>
    <property type="project" value="UniProtKB-KW"/>
</dbReference>
<dbReference type="Gene3D" id="2.60.300.12">
    <property type="entry name" value="HesB-like domain"/>
    <property type="match status" value="1"/>
</dbReference>
<evidence type="ECO:0000313" key="8">
    <source>
        <dbReference type="EMBL" id="MCO1333821.1"/>
    </source>
</evidence>
<name>A0A9X2ELD9_9GAMM</name>
<comment type="similarity">
    <text evidence="2">Belongs to the HesB/IscA family.</text>
</comment>
<feature type="domain" description="Core" evidence="7">
    <location>
        <begin position="1"/>
        <end position="103"/>
    </location>
</feature>
<protein>
    <recommendedName>
        <fullName evidence="3">Iron-binding protein IscA</fullName>
    </recommendedName>
    <alternativeName>
        <fullName evidence="6">Iron-sulfur cluster assembly protein</fullName>
    </alternativeName>
</protein>
<dbReference type="InterPro" id="IPR016092">
    <property type="entry name" value="ATAP"/>
</dbReference>
<keyword evidence="5" id="KW-0408">Iron</keyword>
<evidence type="ECO:0000256" key="1">
    <source>
        <dbReference type="ARBA" id="ARBA00001962"/>
    </source>
</evidence>
<comment type="caution">
    <text evidence="8">The sequence shown here is derived from an EMBL/GenBank/DDBJ whole genome shotgun (WGS) entry which is preliminary data.</text>
</comment>
<dbReference type="Pfam" id="PF01521">
    <property type="entry name" value="Fe-S_biosyn"/>
    <property type="match status" value="1"/>
</dbReference>
<keyword evidence="4" id="KW-0479">Metal-binding</keyword>
<sequence>MAISMTEAAEAHIQSQLAKRGNGIGIRVGVKTAGCSGLAYVLEFVDSAEAEDTVFEQNGVKLVVDPKSLVYLDGTQLDFVKEGLNEGFTFTNPNVKNECGCGESFHV</sequence>
<accession>A0A9X2ELD9</accession>
<dbReference type="InterPro" id="IPR000361">
    <property type="entry name" value="ATAP_core_dom"/>
</dbReference>
<dbReference type="NCBIfam" id="TIGR00049">
    <property type="entry name" value="iron-sulfur cluster assembly accessory protein"/>
    <property type="match status" value="1"/>
</dbReference>
<dbReference type="AlphaFoldDB" id="A0A9X2ELD9"/>
<comment type="cofactor">
    <cofactor evidence="1">
        <name>Fe cation</name>
        <dbReference type="ChEBI" id="CHEBI:24875"/>
    </cofactor>
</comment>